<organism evidence="1 2">
    <name type="scientific">Pseudomonas cavernicola</name>
    <dbReference type="NCBI Taxonomy" id="2320866"/>
    <lineage>
        <taxon>Bacteria</taxon>
        <taxon>Pseudomonadati</taxon>
        <taxon>Pseudomonadota</taxon>
        <taxon>Gammaproteobacteria</taxon>
        <taxon>Pseudomonadales</taxon>
        <taxon>Pseudomonadaceae</taxon>
        <taxon>Pseudomonas</taxon>
    </lineage>
</organism>
<dbReference type="RefSeq" id="WP_119952360.1">
    <property type="nucleotide sequence ID" value="NZ_QYUR01000002.1"/>
</dbReference>
<dbReference type="EMBL" id="QYUR01000002">
    <property type="protein sequence ID" value="RJG12015.1"/>
    <property type="molecule type" value="Genomic_DNA"/>
</dbReference>
<evidence type="ECO:0000313" key="1">
    <source>
        <dbReference type="EMBL" id="RJG12015.1"/>
    </source>
</evidence>
<accession>A0A418XHW3</accession>
<dbReference type="OrthoDB" id="1263265at2"/>
<dbReference type="InterPro" id="IPR007420">
    <property type="entry name" value="DUF465"/>
</dbReference>
<dbReference type="InterPro" id="IPR038444">
    <property type="entry name" value="DUF465_sf"/>
</dbReference>
<proteinExistence type="predicted"/>
<dbReference type="Proteomes" id="UP000284021">
    <property type="component" value="Unassembled WGS sequence"/>
</dbReference>
<dbReference type="AlphaFoldDB" id="A0A418XHW3"/>
<reference evidence="1 2" key="1">
    <citation type="submission" date="2018-09" db="EMBL/GenBank/DDBJ databases">
        <authorList>
            <person name="Zhu H."/>
        </authorList>
    </citation>
    <scope>NUCLEOTIDE SEQUENCE [LARGE SCALE GENOMIC DNA]</scope>
    <source>
        <strain evidence="1 2">K1S02-6</strain>
    </source>
</reference>
<dbReference type="Pfam" id="PF04325">
    <property type="entry name" value="DUF465"/>
    <property type="match status" value="1"/>
</dbReference>
<dbReference type="Gene3D" id="6.10.280.50">
    <property type="match status" value="1"/>
</dbReference>
<name>A0A418XHW3_9PSED</name>
<comment type="caution">
    <text evidence="1">The sequence shown here is derived from an EMBL/GenBank/DDBJ whole genome shotgun (WGS) entry which is preliminary data.</text>
</comment>
<gene>
    <name evidence="1" type="ORF">D3879_01425</name>
</gene>
<keyword evidence="2" id="KW-1185">Reference proteome</keyword>
<protein>
    <submittedName>
        <fullName evidence="1">DUF465 domain-containing protein</fullName>
    </submittedName>
</protein>
<evidence type="ECO:0000313" key="2">
    <source>
        <dbReference type="Proteomes" id="UP000284021"/>
    </source>
</evidence>
<sequence>MTLEYHPLMREFPEFHAELLALHGSDAHFTRLAADYEALDKRIYRVEDGREPLDAEALQVLKNERVTLNVEIARQLKQAANGRGA</sequence>